<evidence type="ECO:0000256" key="1">
    <source>
        <dbReference type="ARBA" id="ARBA00004413"/>
    </source>
</evidence>
<dbReference type="GO" id="GO:0006935">
    <property type="term" value="P:chemotaxis"/>
    <property type="evidence" value="ECO:0007669"/>
    <property type="project" value="UniProtKB-KW"/>
</dbReference>
<keyword evidence="10" id="KW-0966">Cell projection</keyword>
<evidence type="ECO:0000313" key="10">
    <source>
        <dbReference type="EMBL" id="VFU16018.1"/>
    </source>
</evidence>
<keyword evidence="8" id="KW-1006">Bacterial flagellum protein export</keyword>
<keyword evidence="6" id="KW-0653">Protein transport</keyword>
<keyword evidence="10" id="KW-0282">Flagellum</keyword>
<evidence type="ECO:0000256" key="8">
    <source>
        <dbReference type="ARBA" id="ARBA00023225"/>
    </source>
</evidence>
<dbReference type="GO" id="GO:0009288">
    <property type="term" value="C:bacterial-type flagellum"/>
    <property type="evidence" value="ECO:0007669"/>
    <property type="project" value="InterPro"/>
</dbReference>
<feature type="coiled-coil region" evidence="9">
    <location>
        <begin position="73"/>
        <end position="114"/>
    </location>
</feature>
<evidence type="ECO:0000256" key="6">
    <source>
        <dbReference type="ARBA" id="ARBA00022927"/>
    </source>
</evidence>
<dbReference type="AlphaFoldDB" id="A0A485M2Z1"/>
<evidence type="ECO:0000256" key="4">
    <source>
        <dbReference type="ARBA" id="ARBA00022500"/>
    </source>
</evidence>
<gene>
    <name evidence="10" type="primary">fliJ</name>
    <name evidence="10" type="ORF">SCFA_50005</name>
</gene>
<protein>
    <submittedName>
        <fullName evidence="10">Flagellar FliJ protein</fullName>
    </submittedName>
</protein>
<dbReference type="PANTHER" id="PTHR38786">
    <property type="entry name" value="FLAGELLAR FLIJ PROTEIN"/>
    <property type="match status" value="1"/>
</dbReference>
<accession>A0A485M2Z1</accession>
<sequence>MGFRFRFETLLKVRKIREDLALQEFSKAQRRLKDLENIKNMKASQTADIRMQLMEHMNAGIKPFEVDSYHAYITRLETEIEQVEKLITQAGRQLETKRHELLKAKKELKAIERLKEIDSERYRQREQKLDMRFMDELAIQRYGSRQ</sequence>
<dbReference type="InterPro" id="IPR053716">
    <property type="entry name" value="Flag_assembly_chemotaxis_eff"/>
</dbReference>
<dbReference type="GO" id="GO:0015031">
    <property type="term" value="P:protein transport"/>
    <property type="evidence" value="ECO:0007669"/>
    <property type="project" value="UniProtKB-KW"/>
</dbReference>
<keyword evidence="9" id="KW-0175">Coiled coil</keyword>
<dbReference type="PANTHER" id="PTHR38786:SF1">
    <property type="entry name" value="FLAGELLAR FLIJ PROTEIN"/>
    <property type="match status" value="1"/>
</dbReference>
<dbReference type="GO" id="GO:0071973">
    <property type="term" value="P:bacterial-type flagellum-dependent cell motility"/>
    <property type="evidence" value="ECO:0007669"/>
    <property type="project" value="InterPro"/>
</dbReference>
<evidence type="ECO:0000256" key="3">
    <source>
        <dbReference type="ARBA" id="ARBA00022475"/>
    </source>
</evidence>
<evidence type="ECO:0000256" key="5">
    <source>
        <dbReference type="ARBA" id="ARBA00022795"/>
    </source>
</evidence>
<evidence type="ECO:0000256" key="2">
    <source>
        <dbReference type="ARBA" id="ARBA00022448"/>
    </source>
</evidence>
<name>A0A485M2Z1_9ZZZZ</name>
<keyword evidence="4" id="KW-0145">Chemotaxis</keyword>
<proteinExistence type="predicted"/>
<dbReference type="InterPro" id="IPR012823">
    <property type="entry name" value="Flagell_FliJ"/>
</dbReference>
<evidence type="ECO:0000256" key="9">
    <source>
        <dbReference type="SAM" id="Coils"/>
    </source>
</evidence>
<keyword evidence="3" id="KW-1003">Cell membrane</keyword>
<dbReference type="Gene3D" id="1.10.287.1700">
    <property type="match status" value="1"/>
</dbReference>
<evidence type="ECO:0000256" key="7">
    <source>
        <dbReference type="ARBA" id="ARBA00023136"/>
    </source>
</evidence>
<keyword evidence="10" id="KW-0969">Cilium</keyword>
<dbReference type="InterPro" id="IPR052570">
    <property type="entry name" value="FliJ"/>
</dbReference>
<reference evidence="10" key="1">
    <citation type="submission" date="2019-03" db="EMBL/GenBank/DDBJ databases">
        <authorList>
            <person name="Hao L."/>
        </authorList>
    </citation>
    <scope>NUCLEOTIDE SEQUENCE</scope>
</reference>
<keyword evidence="7" id="KW-0472">Membrane</keyword>
<organism evidence="10">
    <name type="scientific">anaerobic digester metagenome</name>
    <dbReference type="NCBI Taxonomy" id="1263854"/>
    <lineage>
        <taxon>unclassified sequences</taxon>
        <taxon>metagenomes</taxon>
        <taxon>ecological metagenomes</taxon>
    </lineage>
</organism>
<dbReference type="GO" id="GO:0044781">
    <property type="term" value="P:bacterial-type flagellum organization"/>
    <property type="evidence" value="ECO:0007669"/>
    <property type="project" value="UniProtKB-KW"/>
</dbReference>
<keyword evidence="2" id="KW-0813">Transport</keyword>
<comment type="subcellular location">
    <subcellularLocation>
        <location evidence="1">Cell membrane</location>
        <topology evidence="1">Peripheral membrane protein</topology>
        <orientation evidence="1">Cytoplasmic side</orientation>
    </subcellularLocation>
</comment>
<dbReference type="EMBL" id="CAADRM010000114">
    <property type="protein sequence ID" value="VFU16018.1"/>
    <property type="molecule type" value="Genomic_DNA"/>
</dbReference>
<keyword evidence="5" id="KW-1005">Bacterial flagellum biogenesis</keyword>
<dbReference type="Pfam" id="PF02050">
    <property type="entry name" value="FliJ"/>
    <property type="match status" value="1"/>
</dbReference>
<dbReference type="GO" id="GO:0005886">
    <property type="term" value="C:plasma membrane"/>
    <property type="evidence" value="ECO:0007669"/>
    <property type="project" value="UniProtKB-SubCell"/>
</dbReference>
<dbReference type="NCBIfam" id="TIGR02473">
    <property type="entry name" value="flagell_FliJ"/>
    <property type="match status" value="1"/>
</dbReference>